<dbReference type="Proteomes" id="UP000076738">
    <property type="component" value="Unassembled WGS sequence"/>
</dbReference>
<gene>
    <name evidence="2" type="ORF">CALVIDRAFT_568693</name>
</gene>
<name>A0A167GUC2_CALVF</name>
<dbReference type="EMBL" id="KV417332">
    <property type="protein sequence ID" value="KZO90917.1"/>
    <property type="molecule type" value="Genomic_DNA"/>
</dbReference>
<protein>
    <submittedName>
        <fullName evidence="2">Uncharacterized protein</fullName>
    </submittedName>
</protein>
<feature type="region of interest" description="Disordered" evidence="1">
    <location>
        <begin position="1"/>
        <end position="28"/>
    </location>
</feature>
<dbReference type="STRING" id="1330018.A0A167GUC2"/>
<keyword evidence="3" id="KW-1185">Reference proteome</keyword>
<reference evidence="2 3" key="1">
    <citation type="journal article" date="2016" name="Mol. Biol. Evol.">
        <title>Comparative Genomics of Early-Diverging Mushroom-Forming Fungi Provides Insights into the Origins of Lignocellulose Decay Capabilities.</title>
        <authorList>
            <person name="Nagy L.G."/>
            <person name="Riley R."/>
            <person name="Tritt A."/>
            <person name="Adam C."/>
            <person name="Daum C."/>
            <person name="Floudas D."/>
            <person name="Sun H."/>
            <person name="Yadav J.S."/>
            <person name="Pangilinan J."/>
            <person name="Larsson K.H."/>
            <person name="Matsuura K."/>
            <person name="Barry K."/>
            <person name="Labutti K."/>
            <person name="Kuo R."/>
            <person name="Ohm R.A."/>
            <person name="Bhattacharya S.S."/>
            <person name="Shirouzu T."/>
            <person name="Yoshinaga Y."/>
            <person name="Martin F.M."/>
            <person name="Grigoriev I.V."/>
            <person name="Hibbett D.S."/>
        </authorList>
    </citation>
    <scope>NUCLEOTIDE SEQUENCE [LARGE SCALE GENOMIC DNA]</scope>
    <source>
        <strain evidence="2 3">TUFC12733</strain>
    </source>
</reference>
<evidence type="ECO:0000256" key="1">
    <source>
        <dbReference type="SAM" id="MobiDB-lite"/>
    </source>
</evidence>
<proteinExistence type="predicted"/>
<evidence type="ECO:0000313" key="2">
    <source>
        <dbReference type="EMBL" id="KZO90917.1"/>
    </source>
</evidence>
<evidence type="ECO:0000313" key="3">
    <source>
        <dbReference type="Proteomes" id="UP000076738"/>
    </source>
</evidence>
<dbReference type="AlphaFoldDB" id="A0A167GUC2"/>
<organism evidence="2 3">
    <name type="scientific">Calocera viscosa (strain TUFC12733)</name>
    <dbReference type="NCBI Taxonomy" id="1330018"/>
    <lineage>
        <taxon>Eukaryota</taxon>
        <taxon>Fungi</taxon>
        <taxon>Dikarya</taxon>
        <taxon>Basidiomycota</taxon>
        <taxon>Agaricomycotina</taxon>
        <taxon>Dacrymycetes</taxon>
        <taxon>Dacrymycetales</taxon>
        <taxon>Dacrymycetaceae</taxon>
        <taxon>Calocera</taxon>
    </lineage>
</organism>
<feature type="region of interest" description="Disordered" evidence="1">
    <location>
        <begin position="87"/>
        <end position="115"/>
    </location>
</feature>
<accession>A0A167GUC2</accession>
<sequence>MGRFPPLEESDDHADVPQSMQAAPEPAPPCLPTIEHICMQDVFVDDVQSDLPAVAGLTVTGRAVAAFVREAYHLLHQSIIHIEQDNIDFDDEEPVPVPTADGDVDMDAAEASNPSASIGADLYSFPVRPINEEVTYHARQPSMQT</sequence>